<evidence type="ECO:0000313" key="5">
    <source>
        <dbReference type="EMBL" id="ONH68321.1"/>
    </source>
</evidence>
<dbReference type="Proteomes" id="UP000189513">
    <property type="component" value="Unassembled WGS sequence"/>
</dbReference>
<feature type="domain" description="Fungal lipase-type" evidence="4">
    <location>
        <begin position="101"/>
        <end position="278"/>
    </location>
</feature>
<organism evidence="5 6">
    <name type="scientific">Cyberlindnera fabianii</name>
    <name type="common">Yeast</name>
    <name type="synonym">Hansenula fabianii</name>
    <dbReference type="NCBI Taxonomy" id="36022"/>
    <lineage>
        <taxon>Eukaryota</taxon>
        <taxon>Fungi</taxon>
        <taxon>Dikarya</taxon>
        <taxon>Ascomycota</taxon>
        <taxon>Saccharomycotina</taxon>
        <taxon>Saccharomycetes</taxon>
        <taxon>Phaffomycetales</taxon>
        <taxon>Phaffomycetaceae</taxon>
        <taxon>Cyberlindnera</taxon>
    </lineage>
</organism>
<evidence type="ECO:0000259" key="4">
    <source>
        <dbReference type="Pfam" id="PF01764"/>
    </source>
</evidence>
<evidence type="ECO:0000313" key="6">
    <source>
        <dbReference type="Proteomes" id="UP000189513"/>
    </source>
</evidence>
<feature type="chain" id="PRO_5012889055" description="triacylglycerol lipase" evidence="3">
    <location>
        <begin position="18"/>
        <end position="626"/>
    </location>
</feature>
<feature type="domain" description="Fungal lipase-type" evidence="4">
    <location>
        <begin position="415"/>
        <end position="559"/>
    </location>
</feature>
<dbReference type="InterPro" id="IPR002921">
    <property type="entry name" value="Fungal_lipase-type"/>
</dbReference>
<name>A0A1V2LBA2_CYBFA</name>
<dbReference type="GO" id="GO:0004806">
    <property type="term" value="F:triacylglycerol lipase activity"/>
    <property type="evidence" value="ECO:0007669"/>
    <property type="project" value="UniProtKB-EC"/>
</dbReference>
<gene>
    <name evidence="5" type="ORF">BON22_1797</name>
</gene>
<keyword evidence="2" id="KW-0378">Hydrolase</keyword>
<dbReference type="InterPro" id="IPR029058">
    <property type="entry name" value="AB_hydrolase_fold"/>
</dbReference>
<proteinExistence type="predicted"/>
<comment type="caution">
    <text evidence="5">The sequence shown here is derived from an EMBL/GenBank/DDBJ whole genome shotgun (WGS) entry which is preliminary data.</text>
</comment>
<dbReference type="EC" id="3.1.1.3" evidence="1"/>
<evidence type="ECO:0000256" key="2">
    <source>
        <dbReference type="ARBA" id="ARBA00022801"/>
    </source>
</evidence>
<dbReference type="Gene3D" id="3.40.50.1820">
    <property type="entry name" value="alpha/beta hydrolase"/>
    <property type="match status" value="2"/>
</dbReference>
<dbReference type="GO" id="GO:0006629">
    <property type="term" value="P:lipid metabolic process"/>
    <property type="evidence" value="ECO:0007669"/>
    <property type="project" value="InterPro"/>
</dbReference>
<accession>A0A1V2LBA2</accession>
<protein>
    <recommendedName>
        <fullName evidence="1">triacylglycerol lipase</fullName>
        <ecNumber evidence="1">3.1.1.3</ecNumber>
    </recommendedName>
</protein>
<sequence length="626" mass="69306">MLAISLLVLCQTLSVLASKWHNVSISSEQYDQLSSIVHFAKVSTCMNDTEFDTGTFESLCPLNSWCEENPEIEVLESVRPPSDNESGTAYVAADHANSMVYVVFRGSTTAGDWNTDYTFTLCDFAPVYNSTLKEADLNITMKNSYLNEQIKKHGNTDLCENCKVHCGLMIGYTQFMDTIYDAASPYLEQGYNLTVTGHSLGGGYAIFAGLDFKLRGYDPLVITYAALKQGNQAFNSFVDFMFNTIGLSKSIAEGDAIPFGAYARVYNPWDLIPMLPPTANFTNGGLEFELMTLDVPQNLSDVKFQGPSDNFKPDNTSYVMSLFQNATYDRWAYHSAYFTNMNPLAILVGVHAISDAQYSNLEFSRIAFVATDNTTDTVYVAFRDSSSSYDWMNNINAVQCPYFQCLSSDKVNSTTLAAVDQTKDTITQLIETLDDTDACEGTCMVHCGLYVSFSQFMDEIYDAVLPFLELDYELIITGHSLGGGWAGLAGADFKFKGYNPLVITYAALKQGNKQYNEFVDGLFGTASKNSSIAAGRAFEGGDYVRVWSHYDVVPRLPPSDAYTNGGLQFELTVTEIPQNQSEVVYLGPSDNSVDSTPWLNIFDSQSYNIAANHKSYFIYLGTCDDN</sequence>
<keyword evidence="6" id="KW-1185">Reference proteome</keyword>
<dbReference type="PANTHER" id="PTHR46640">
    <property type="entry name" value="TRIACYLGLYCEROL LIPASE, PUTATIVE (AFU_ORTHOLOGUE AFUA_6G06510)-RELATED"/>
    <property type="match status" value="1"/>
</dbReference>
<dbReference type="SUPFAM" id="SSF53474">
    <property type="entry name" value="alpha/beta-Hydrolases"/>
    <property type="match status" value="2"/>
</dbReference>
<feature type="signal peptide" evidence="3">
    <location>
        <begin position="1"/>
        <end position="17"/>
    </location>
</feature>
<evidence type="ECO:0000256" key="1">
    <source>
        <dbReference type="ARBA" id="ARBA00013279"/>
    </source>
</evidence>
<dbReference type="CDD" id="cd00519">
    <property type="entry name" value="Lipase_3"/>
    <property type="match status" value="2"/>
</dbReference>
<reference evidence="6" key="1">
    <citation type="journal article" date="2017" name="Genome Announc.">
        <title>Genome sequences of Cyberlindnera fabianii 65, Pichia kudriavzevii 129, and Saccharomyces cerevisiae 131 isolated from fermented masau fruits in Zimbabwe.</title>
        <authorList>
            <person name="van Rijswijck I.M.H."/>
            <person name="Derks M.F.L."/>
            <person name="Abee T."/>
            <person name="de Ridder D."/>
            <person name="Smid E.J."/>
        </authorList>
    </citation>
    <scope>NUCLEOTIDE SEQUENCE [LARGE SCALE GENOMIC DNA]</scope>
    <source>
        <strain evidence="6">65</strain>
    </source>
</reference>
<dbReference type="Pfam" id="PF01764">
    <property type="entry name" value="Lipase_3"/>
    <property type="match status" value="2"/>
</dbReference>
<dbReference type="InterPro" id="IPR051299">
    <property type="entry name" value="AB_hydrolase_lip/est"/>
</dbReference>
<dbReference type="PANTHER" id="PTHR46640:SF3">
    <property type="entry name" value="LIPASE LIH1-RELATED"/>
    <property type="match status" value="1"/>
</dbReference>
<dbReference type="AlphaFoldDB" id="A0A1V2LBA2"/>
<dbReference type="EMBL" id="MPUK01000003">
    <property type="protein sequence ID" value="ONH68321.1"/>
    <property type="molecule type" value="Genomic_DNA"/>
</dbReference>
<dbReference type="VEuPathDB" id="FungiDB:BON22_1797"/>
<keyword evidence="3" id="KW-0732">Signal</keyword>
<evidence type="ECO:0000256" key="3">
    <source>
        <dbReference type="SAM" id="SignalP"/>
    </source>
</evidence>